<dbReference type="Pfam" id="PF05433">
    <property type="entry name" value="Rick_17kDa_Anti"/>
    <property type="match status" value="1"/>
</dbReference>
<feature type="signal peptide" evidence="6">
    <location>
        <begin position="1"/>
        <end position="27"/>
    </location>
</feature>
<evidence type="ECO:0000256" key="2">
    <source>
        <dbReference type="ARBA" id="ARBA00022729"/>
    </source>
</evidence>
<protein>
    <recommendedName>
        <fullName evidence="7">Glycine zipper 2TM domain-containing protein</fullName>
    </recommendedName>
</protein>
<dbReference type="AlphaFoldDB" id="A0A323V026"/>
<keyword evidence="5" id="KW-0449">Lipoprotein</keyword>
<dbReference type="PANTHER" id="PTHR35603:SF1">
    <property type="entry name" value="OUTER MEMBRANE LIPOPROTEIN SLYB"/>
    <property type="match status" value="1"/>
</dbReference>
<evidence type="ECO:0000256" key="5">
    <source>
        <dbReference type="ARBA" id="ARBA00023288"/>
    </source>
</evidence>
<dbReference type="InterPro" id="IPR008816">
    <property type="entry name" value="Gly_zipper_2TM_dom"/>
</dbReference>
<evidence type="ECO:0000313" key="8">
    <source>
        <dbReference type="EMBL" id="PZA18342.1"/>
    </source>
</evidence>
<gene>
    <name evidence="8" type="ORF">DNK49_02095</name>
</gene>
<feature type="domain" description="Glycine zipper 2TM" evidence="7">
    <location>
        <begin position="66"/>
        <end position="107"/>
    </location>
</feature>
<feature type="chain" id="PRO_5016399788" description="Glycine zipper 2TM domain-containing protein" evidence="6">
    <location>
        <begin position="28"/>
        <end position="158"/>
    </location>
</feature>
<evidence type="ECO:0000259" key="7">
    <source>
        <dbReference type="Pfam" id="PF05433"/>
    </source>
</evidence>
<dbReference type="RefSeq" id="WP_110522643.1">
    <property type="nucleotide sequence ID" value="NZ_QKOE01000001.1"/>
</dbReference>
<comment type="subcellular location">
    <subcellularLocation>
        <location evidence="1">Cell outer membrane</location>
        <topology evidence="1">Lipid-anchor</topology>
    </subcellularLocation>
</comment>
<organism evidence="8 9">
    <name type="scientific">Parazoarcus communis SWub3 = DSM 12120</name>
    <dbReference type="NCBI Taxonomy" id="1121029"/>
    <lineage>
        <taxon>Bacteria</taxon>
        <taxon>Pseudomonadati</taxon>
        <taxon>Pseudomonadota</taxon>
        <taxon>Betaproteobacteria</taxon>
        <taxon>Rhodocyclales</taxon>
        <taxon>Zoogloeaceae</taxon>
        <taxon>Parazoarcus</taxon>
    </lineage>
</organism>
<dbReference type="OrthoDB" id="5298161at2"/>
<comment type="caution">
    <text evidence="8">The sequence shown here is derived from an EMBL/GenBank/DDBJ whole genome shotgun (WGS) entry which is preliminary data.</text>
</comment>
<evidence type="ECO:0000256" key="1">
    <source>
        <dbReference type="ARBA" id="ARBA00004459"/>
    </source>
</evidence>
<keyword evidence="2 6" id="KW-0732">Signal</keyword>
<name>A0A323V026_9RHOO</name>
<evidence type="ECO:0000256" key="3">
    <source>
        <dbReference type="ARBA" id="ARBA00023136"/>
    </source>
</evidence>
<keyword evidence="9" id="KW-1185">Reference proteome</keyword>
<keyword evidence="4" id="KW-0564">Palmitate</keyword>
<evidence type="ECO:0000256" key="6">
    <source>
        <dbReference type="SAM" id="SignalP"/>
    </source>
</evidence>
<proteinExistence type="predicted"/>
<dbReference type="InterPro" id="IPR051407">
    <property type="entry name" value="Bact_OM_lipoprot/Surf_antigen"/>
</dbReference>
<dbReference type="GO" id="GO:0009279">
    <property type="term" value="C:cell outer membrane"/>
    <property type="evidence" value="ECO:0007669"/>
    <property type="project" value="UniProtKB-SubCell"/>
</dbReference>
<accession>A0A323V026</accession>
<evidence type="ECO:0000256" key="4">
    <source>
        <dbReference type="ARBA" id="ARBA00023139"/>
    </source>
</evidence>
<dbReference type="EMBL" id="QKOE01000001">
    <property type="protein sequence ID" value="PZA18342.1"/>
    <property type="molecule type" value="Genomic_DNA"/>
</dbReference>
<sequence length="158" mass="15903">MDGVKSCCGWRAWGLALVAVFALGACASGQGGATYSRDEARRAMVVQFGTLESVRPVLIEGTKSPVGTVAGAAVGGIAGSSVGGDRGSAIGAVVGAVAGGLAGAAIEEGVTRTQGVELTVRLENGQYLAVVQADQGERFLPGERVRILRDGGTTRVTR</sequence>
<dbReference type="PANTHER" id="PTHR35603">
    <property type="match status" value="1"/>
</dbReference>
<dbReference type="Proteomes" id="UP000248259">
    <property type="component" value="Unassembled WGS sequence"/>
</dbReference>
<evidence type="ECO:0000313" key="9">
    <source>
        <dbReference type="Proteomes" id="UP000248259"/>
    </source>
</evidence>
<keyword evidence="3" id="KW-0472">Membrane</keyword>
<dbReference type="PROSITE" id="PS51257">
    <property type="entry name" value="PROKAR_LIPOPROTEIN"/>
    <property type="match status" value="1"/>
</dbReference>
<reference evidence="8 9" key="1">
    <citation type="submission" date="2018-06" db="EMBL/GenBank/DDBJ databases">
        <title>Azoarcus communis strain SWub3 genome.</title>
        <authorList>
            <person name="Zorraquino Salvo V."/>
            <person name="Toubiana D."/>
            <person name="Blumwald E."/>
        </authorList>
    </citation>
    <scope>NUCLEOTIDE SEQUENCE [LARGE SCALE GENOMIC DNA]</scope>
    <source>
        <strain evidence="8 9">SWub3</strain>
    </source>
</reference>